<sequence length="52" mass="6055">MDVVYRFPRTASLKRTIQFRFKLLNPRADLLNLRQVVSSARCVPIRTPIPSI</sequence>
<evidence type="ECO:0000313" key="2">
    <source>
        <dbReference type="Proteomes" id="UP000199494"/>
    </source>
</evidence>
<organism evidence="1 2">
    <name type="scientific">Prauserella marina</name>
    <dbReference type="NCBI Taxonomy" id="530584"/>
    <lineage>
        <taxon>Bacteria</taxon>
        <taxon>Bacillati</taxon>
        <taxon>Actinomycetota</taxon>
        <taxon>Actinomycetes</taxon>
        <taxon>Pseudonocardiales</taxon>
        <taxon>Pseudonocardiaceae</taxon>
        <taxon>Prauserella</taxon>
    </lineage>
</organism>
<accession>A0A1G6JI57</accession>
<name>A0A1G6JI57_9PSEU</name>
<dbReference type="EMBL" id="FMZE01000001">
    <property type="protein sequence ID" value="SDC18135.1"/>
    <property type="molecule type" value="Genomic_DNA"/>
</dbReference>
<proteinExistence type="predicted"/>
<dbReference type="AlphaFoldDB" id="A0A1G6JI57"/>
<evidence type="ECO:0000313" key="1">
    <source>
        <dbReference type="EMBL" id="SDC18135.1"/>
    </source>
</evidence>
<reference evidence="1 2" key="1">
    <citation type="submission" date="2016-10" db="EMBL/GenBank/DDBJ databases">
        <authorList>
            <person name="de Groot N.N."/>
        </authorList>
    </citation>
    <scope>NUCLEOTIDE SEQUENCE [LARGE SCALE GENOMIC DNA]</scope>
    <source>
        <strain evidence="1 2">CGMCC 4.5506</strain>
    </source>
</reference>
<dbReference type="STRING" id="530584.SAMN05421630_101722"/>
<protein>
    <submittedName>
        <fullName evidence="1">Uncharacterized protein</fullName>
    </submittedName>
</protein>
<dbReference type="Proteomes" id="UP000199494">
    <property type="component" value="Unassembled WGS sequence"/>
</dbReference>
<gene>
    <name evidence="1" type="ORF">SAMN05421630_101722</name>
</gene>
<keyword evidence="2" id="KW-1185">Reference proteome</keyword>